<evidence type="ECO:0000313" key="4">
    <source>
        <dbReference type="Proteomes" id="UP000001225"/>
    </source>
</evidence>
<dbReference type="STRING" id="94624.Bpet2820"/>
<feature type="transmembrane region" description="Helical" evidence="2">
    <location>
        <begin position="252"/>
        <end position="269"/>
    </location>
</feature>
<feature type="region of interest" description="Disordered" evidence="1">
    <location>
        <begin position="1"/>
        <end position="37"/>
    </location>
</feature>
<reference evidence="3 4" key="1">
    <citation type="journal article" date="2008" name="BMC Genomics">
        <title>The missing link: Bordetella petrii is endowed with both the metabolic versatility of environmental bacteria and virulence traits of pathogenic Bordetellae.</title>
        <authorList>
            <person name="Gross R."/>
            <person name="Guzman C.A."/>
            <person name="Sebaihia M."/>
            <person name="Martins Dos Santos V.A."/>
            <person name="Pieper D.H."/>
            <person name="Koebnik R."/>
            <person name="Lechner M."/>
            <person name="Bartels D."/>
            <person name="Buhrmester J."/>
            <person name="Choudhuri J.V."/>
            <person name="Ebensen T."/>
            <person name="Gaigalat L."/>
            <person name="Herrmann S."/>
            <person name="Khachane A.N."/>
            <person name="Larisch C."/>
            <person name="Link S."/>
            <person name="Linke B."/>
            <person name="Meyer F."/>
            <person name="Mormann S."/>
            <person name="Nakunst D."/>
            <person name="Rueckert C."/>
            <person name="Schneiker-Bekel S."/>
            <person name="Schulze K."/>
            <person name="Vorhoelter F.J."/>
            <person name="Yevsa T."/>
            <person name="Engle J.T."/>
            <person name="Goldman W.E."/>
            <person name="Puehler A."/>
            <person name="Goebel U.B."/>
            <person name="Goesmann A."/>
            <person name="Bloecker H."/>
            <person name="Kaiser O."/>
            <person name="Martinez-Arias R."/>
        </authorList>
    </citation>
    <scope>NUCLEOTIDE SEQUENCE [LARGE SCALE GENOMIC DNA]</scope>
    <source>
        <strain evidence="4">ATCC BAA-461 / DSM 12804 / CCUG 43448 / CIP 107267 / Se-1111R</strain>
    </source>
</reference>
<keyword evidence="2" id="KW-0812">Transmembrane</keyword>
<feature type="transmembrane region" description="Helical" evidence="2">
    <location>
        <begin position="219"/>
        <end position="240"/>
    </location>
</feature>
<dbReference type="eggNOG" id="ENOG5031V9M">
    <property type="taxonomic scope" value="Bacteria"/>
</dbReference>
<feature type="compositionally biased region" description="Polar residues" evidence="1">
    <location>
        <begin position="192"/>
        <end position="202"/>
    </location>
</feature>
<accession>A9IRD6</accession>
<keyword evidence="2" id="KW-0472">Membrane</keyword>
<dbReference type="KEGG" id="bpt:Bpet2820"/>
<keyword evidence="4" id="KW-1185">Reference proteome</keyword>
<organism evidence="3 4">
    <name type="scientific">Bordetella petrii (strain ATCC BAA-461 / DSM 12804 / CCUG 43448 / CIP 107267 / Se-1111R)</name>
    <dbReference type="NCBI Taxonomy" id="340100"/>
    <lineage>
        <taxon>Bacteria</taxon>
        <taxon>Pseudomonadati</taxon>
        <taxon>Pseudomonadota</taxon>
        <taxon>Betaproteobacteria</taxon>
        <taxon>Burkholderiales</taxon>
        <taxon>Alcaligenaceae</taxon>
        <taxon>Bordetella</taxon>
    </lineage>
</organism>
<dbReference type="Proteomes" id="UP000001225">
    <property type="component" value="Chromosome"/>
</dbReference>
<dbReference type="AlphaFoldDB" id="A9IRD6"/>
<dbReference type="EMBL" id="AM902716">
    <property type="protein sequence ID" value="CAP43161.1"/>
    <property type="molecule type" value="Genomic_DNA"/>
</dbReference>
<evidence type="ECO:0000256" key="1">
    <source>
        <dbReference type="SAM" id="MobiDB-lite"/>
    </source>
</evidence>
<sequence>MSHQHEKQRQKQPRAAVGCLGPLLAHQPGQDRRERGQHEYRMGKAAMVGHQRHRIRIVHQHVQVGQRGQQAAIQQGFAALRATQQGSLDAGAQHRLCQRIHVVGDMCAMNGEGAAASCTAAAGVKIPHRPSGRLSQDFTMALDGEPKDGDFVRYIEMLNRQAGGSPGQVPPRQRRVSGRGRRGAAQPAEASDTFTPSSTPTGSAEAPATLAARTGQRRIALGLTIAGMFALWHAISRLVAALDRDTIDIDDLIPVVFLAVCAFMLFKGGSRLRAAQNRSPMPKLPPLSTLPGGKKRQA</sequence>
<name>A9IRD6_BORPD</name>
<proteinExistence type="predicted"/>
<keyword evidence="2" id="KW-1133">Transmembrane helix</keyword>
<evidence type="ECO:0000256" key="2">
    <source>
        <dbReference type="SAM" id="Phobius"/>
    </source>
</evidence>
<evidence type="ECO:0000313" key="3">
    <source>
        <dbReference type="EMBL" id="CAP43161.1"/>
    </source>
</evidence>
<feature type="region of interest" description="Disordered" evidence="1">
    <location>
        <begin position="161"/>
        <end position="209"/>
    </location>
</feature>
<feature type="region of interest" description="Disordered" evidence="1">
    <location>
        <begin position="274"/>
        <end position="298"/>
    </location>
</feature>
<feature type="compositionally biased region" description="Basic residues" evidence="1">
    <location>
        <begin position="172"/>
        <end position="182"/>
    </location>
</feature>
<protein>
    <submittedName>
        <fullName evidence="3">Membrane protein</fullName>
    </submittedName>
</protein>
<gene>
    <name evidence="3" type="ordered locus">Bpet2820</name>
</gene>